<accession>A0ABV6RK85</accession>
<comment type="caution">
    <text evidence="2">The sequence shown here is derived from an EMBL/GenBank/DDBJ whole genome shotgun (WGS) entry which is preliminary data.</text>
</comment>
<dbReference type="RefSeq" id="WP_386665381.1">
    <property type="nucleotide sequence ID" value="NZ_JBHLTG010000001.1"/>
</dbReference>
<dbReference type="Pfam" id="PF13410">
    <property type="entry name" value="GST_C_2"/>
    <property type="match status" value="1"/>
</dbReference>
<proteinExistence type="predicted"/>
<evidence type="ECO:0000313" key="2">
    <source>
        <dbReference type="EMBL" id="MFC0677206.1"/>
    </source>
</evidence>
<reference evidence="2 3" key="1">
    <citation type="submission" date="2024-09" db="EMBL/GenBank/DDBJ databases">
        <authorList>
            <person name="Sun Q."/>
            <person name="Mori K."/>
        </authorList>
    </citation>
    <scope>NUCLEOTIDE SEQUENCE [LARGE SCALE GENOMIC DNA]</scope>
    <source>
        <strain evidence="2 3">KCTC 23076</strain>
    </source>
</reference>
<dbReference type="Proteomes" id="UP001589896">
    <property type="component" value="Unassembled WGS sequence"/>
</dbReference>
<dbReference type="CDD" id="cd03043">
    <property type="entry name" value="GST_N_1"/>
    <property type="match status" value="1"/>
</dbReference>
<dbReference type="InterPro" id="IPR036249">
    <property type="entry name" value="Thioredoxin-like_sf"/>
</dbReference>
<evidence type="ECO:0000259" key="1">
    <source>
        <dbReference type="PROSITE" id="PS50404"/>
    </source>
</evidence>
<dbReference type="PROSITE" id="PS50404">
    <property type="entry name" value="GST_NTER"/>
    <property type="match status" value="1"/>
</dbReference>
<evidence type="ECO:0000313" key="3">
    <source>
        <dbReference type="Proteomes" id="UP001589896"/>
    </source>
</evidence>
<dbReference type="InterPro" id="IPR004045">
    <property type="entry name" value="Glutathione_S-Trfase_N"/>
</dbReference>
<dbReference type="SUPFAM" id="SSF52833">
    <property type="entry name" value="Thioredoxin-like"/>
    <property type="match status" value="1"/>
</dbReference>
<gene>
    <name evidence="2" type="ORF">ACFFGH_04970</name>
</gene>
<name>A0ABV6RK85_9GAMM</name>
<feature type="domain" description="GST N-terminal" evidence="1">
    <location>
        <begin position="6"/>
        <end position="86"/>
    </location>
</feature>
<organism evidence="2 3">
    <name type="scientific">Lysobacter korlensis</name>
    <dbReference type="NCBI Taxonomy" id="553636"/>
    <lineage>
        <taxon>Bacteria</taxon>
        <taxon>Pseudomonadati</taxon>
        <taxon>Pseudomonadota</taxon>
        <taxon>Gammaproteobacteria</taxon>
        <taxon>Lysobacterales</taxon>
        <taxon>Lysobacteraceae</taxon>
        <taxon>Lysobacter</taxon>
    </lineage>
</organism>
<dbReference type="Pfam" id="PF13409">
    <property type="entry name" value="GST_N_2"/>
    <property type="match status" value="1"/>
</dbReference>
<dbReference type="Gene3D" id="1.20.1050.10">
    <property type="match status" value="1"/>
</dbReference>
<dbReference type="CDD" id="cd03194">
    <property type="entry name" value="GST_C_3"/>
    <property type="match status" value="1"/>
</dbReference>
<keyword evidence="3" id="KW-1185">Reference proteome</keyword>
<dbReference type="PANTHER" id="PTHR42673">
    <property type="entry name" value="MALEYLACETOACETATE ISOMERASE"/>
    <property type="match status" value="1"/>
</dbReference>
<dbReference type="InterPro" id="IPR036282">
    <property type="entry name" value="Glutathione-S-Trfase_C_sf"/>
</dbReference>
<dbReference type="Gene3D" id="3.40.30.10">
    <property type="entry name" value="Glutaredoxin"/>
    <property type="match status" value="1"/>
</dbReference>
<sequence>MSEALATLVIGNKNYSSWSLRPWLLMREFGIAFREEQLALDTPGFAERIGTLSPTRRVPALHDGGLVVWDSLAICEYVNDRWLHGRGWPERVDSRALARSAAAEMHSGFAALRSQLPMNSRRTPDSYRWDAAAQADIDRVQQLWCELRKRHADEGEFLCGRFGIVDAMFAPVVIRFDGYGVQSDETCMQYMQAINALPGMREWRDAATREPEVIEGSEKRG</sequence>
<dbReference type="EMBL" id="JBHLTG010000001">
    <property type="protein sequence ID" value="MFC0677206.1"/>
    <property type="molecule type" value="Genomic_DNA"/>
</dbReference>
<dbReference type="SUPFAM" id="SSF47616">
    <property type="entry name" value="GST C-terminal domain-like"/>
    <property type="match status" value="1"/>
</dbReference>
<protein>
    <submittedName>
        <fullName evidence="2">Glutathione S-transferase family protein</fullName>
    </submittedName>
</protein>
<dbReference type="PANTHER" id="PTHR42673:SF4">
    <property type="entry name" value="MALEYLACETOACETATE ISOMERASE"/>
    <property type="match status" value="1"/>
</dbReference>